<keyword evidence="1" id="KW-0812">Transmembrane</keyword>
<feature type="transmembrane region" description="Helical" evidence="1">
    <location>
        <begin position="16"/>
        <end position="37"/>
    </location>
</feature>
<keyword evidence="3" id="KW-1185">Reference proteome</keyword>
<protein>
    <submittedName>
        <fullName evidence="2">Uncharacterized protein</fullName>
    </submittedName>
</protein>
<name>A0A918NJF6_9PROT</name>
<evidence type="ECO:0000313" key="2">
    <source>
        <dbReference type="EMBL" id="GGX72263.1"/>
    </source>
</evidence>
<accession>A0A918NJF6</accession>
<organism evidence="2 3">
    <name type="scientific">Litorimonas cladophorae</name>
    <dbReference type="NCBI Taxonomy" id="1220491"/>
    <lineage>
        <taxon>Bacteria</taxon>
        <taxon>Pseudomonadati</taxon>
        <taxon>Pseudomonadota</taxon>
        <taxon>Alphaproteobacteria</taxon>
        <taxon>Maricaulales</taxon>
        <taxon>Robiginitomaculaceae</taxon>
    </lineage>
</organism>
<keyword evidence="1" id="KW-1133">Transmembrane helix</keyword>
<gene>
    <name evidence="2" type="ORF">GCM10011309_23200</name>
</gene>
<dbReference type="AlphaFoldDB" id="A0A918NJF6"/>
<dbReference type="Proteomes" id="UP000600865">
    <property type="component" value="Unassembled WGS sequence"/>
</dbReference>
<proteinExistence type="predicted"/>
<reference evidence="2 3" key="1">
    <citation type="journal article" date="2014" name="Int. J. Syst. Evol. Microbiol.">
        <title>Complete genome sequence of Corynebacterium casei LMG S-19264T (=DSM 44701T), isolated from a smear-ripened cheese.</title>
        <authorList>
            <consortium name="US DOE Joint Genome Institute (JGI-PGF)"/>
            <person name="Walter F."/>
            <person name="Albersmeier A."/>
            <person name="Kalinowski J."/>
            <person name="Ruckert C."/>
        </authorList>
    </citation>
    <scope>NUCLEOTIDE SEQUENCE [LARGE SCALE GENOMIC DNA]</scope>
    <source>
        <strain evidence="2 3">KCTC 23968</strain>
    </source>
</reference>
<sequence length="210" mass="23161">MTDPTPKPDRTEMWKALKWTIILLITLIAAFGVFKIWQVATAPARVVSDATSSVKASASAMMNRLEVPVRNQRRFDKIADESFEYLNSMPEKPPAGVKDRGFRLANLRGAQDRVCEMSHDFGNGDIPVYLSADNAAHESANAVGSNADRLIRVVVVSPEQTLGLNVEYDQDADNWTLGWRPSSVNKPYPDNWAEGPMTEILARAPKSCGA</sequence>
<evidence type="ECO:0000256" key="1">
    <source>
        <dbReference type="SAM" id="Phobius"/>
    </source>
</evidence>
<comment type="caution">
    <text evidence="2">The sequence shown here is derived from an EMBL/GenBank/DDBJ whole genome shotgun (WGS) entry which is preliminary data.</text>
</comment>
<keyword evidence="1" id="KW-0472">Membrane</keyword>
<dbReference type="EMBL" id="BMYV01000002">
    <property type="protein sequence ID" value="GGX72263.1"/>
    <property type="molecule type" value="Genomic_DNA"/>
</dbReference>
<evidence type="ECO:0000313" key="3">
    <source>
        <dbReference type="Proteomes" id="UP000600865"/>
    </source>
</evidence>
<dbReference type="RefSeq" id="WP_189586041.1">
    <property type="nucleotide sequence ID" value="NZ_BMYV01000002.1"/>
</dbReference>